<reference evidence="2 3" key="1">
    <citation type="submission" date="2020-08" db="EMBL/GenBank/DDBJ databases">
        <title>Sequencing the genomes of 1000 actinobacteria strains.</title>
        <authorList>
            <person name="Klenk H.-P."/>
        </authorList>
    </citation>
    <scope>NUCLEOTIDE SEQUENCE [LARGE SCALE GENOMIC DNA]</scope>
    <source>
        <strain evidence="2 3">DSM 28796</strain>
    </source>
</reference>
<gene>
    <name evidence="2" type="ORF">HNR70_000699</name>
</gene>
<evidence type="ECO:0000256" key="1">
    <source>
        <dbReference type="SAM" id="Phobius"/>
    </source>
</evidence>
<keyword evidence="1" id="KW-1133">Transmembrane helix</keyword>
<proteinExistence type="predicted"/>
<dbReference type="Pfam" id="PF10092">
    <property type="entry name" value="DUF2330"/>
    <property type="match status" value="1"/>
</dbReference>
<accession>A0A841A7R4</accession>
<protein>
    <submittedName>
        <fullName evidence="2">HAMP domain-containing protein</fullName>
    </submittedName>
</protein>
<keyword evidence="1" id="KW-0472">Membrane</keyword>
<dbReference type="Proteomes" id="UP000588158">
    <property type="component" value="Unassembled WGS sequence"/>
</dbReference>
<evidence type="ECO:0000313" key="3">
    <source>
        <dbReference type="Proteomes" id="UP000588158"/>
    </source>
</evidence>
<dbReference type="AlphaFoldDB" id="A0A841A7R4"/>
<evidence type="ECO:0000313" key="2">
    <source>
        <dbReference type="EMBL" id="MBB5830886.1"/>
    </source>
</evidence>
<dbReference type="RefSeq" id="WP_184324438.1">
    <property type="nucleotide sequence ID" value="NZ_JACHLZ010000001.1"/>
</dbReference>
<dbReference type="InterPro" id="IPR019283">
    <property type="entry name" value="DUF2330"/>
</dbReference>
<name>A0A841A7R4_9MICO</name>
<keyword evidence="1" id="KW-0812">Transmembrane</keyword>
<sequence>MNDDRRLLDALGRGRRRLLAVALTGMLVLAQLLLGAANPAGACACGAFFDPVDQRTDAGVLRETAILSLDDGVETIIMGLALDGTRTGSTLLMPTPSVPEVSAASSGTLREMQTATAPREEVEYDLWGDNPFLAGSGAPGGSAPTGGTGVTVHEQSRVGDYDVAVLEGGADSVRTWLAENGYELTDSVSVLLDPYAEEGWVFTAVRYAADAELGGEMEPLRIDFPSDELVYPMRFSQAATQRQSLSLFVLSDQPMRRTDGSVDGQRVQRPWIADPTLWDWDWSDPTLRELTGTAAAEAADGIEDETRHRIVTEFDISGEPGSFSEDFTFGPDPEADHVVPTYTVTEIVTFAGFPVGWLLVAAGVVTALALIVAAASLASARRARRRARG</sequence>
<comment type="caution">
    <text evidence="2">The sequence shown here is derived from an EMBL/GenBank/DDBJ whole genome shotgun (WGS) entry which is preliminary data.</text>
</comment>
<organism evidence="2 3">
    <name type="scientific">Brachybacterium aquaticum</name>
    <dbReference type="NCBI Taxonomy" id="1432564"/>
    <lineage>
        <taxon>Bacteria</taxon>
        <taxon>Bacillati</taxon>
        <taxon>Actinomycetota</taxon>
        <taxon>Actinomycetes</taxon>
        <taxon>Micrococcales</taxon>
        <taxon>Dermabacteraceae</taxon>
        <taxon>Brachybacterium</taxon>
    </lineage>
</organism>
<dbReference type="EMBL" id="JACHLZ010000001">
    <property type="protein sequence ID" value="MBB5830886.1"/>
    <property type="molecule type" value="Genomic_DNA"/>
</dbReference>
<feature type="transmembrane region" description="Helical" evidence="1">
    <location>
        <begin position="355"/>
        <end position="378"/>
    </location>
</feature>
<keyword evidence="3" id="KW-1185">Reference proteome</keyword>